<keyword evidence="2" id="KW-1185">Reference proteome</keyword>
<sequence>MKTPVTHTNGLAMPKNNGGFQAACVPAIKEEAKQCDFPRRDVFDAPLLDWLETFSRAHNTVMEFMFVAILPTVSALLGPNTCVKVLHKDH</sequence>
<reference evidence="1" key="1">
    <citation type="submission" date="2023-01" db="EMBL/GenBank/DDBJ databases">
        <title>Genome assembly of the deep-sea coral Lophelia pertusa.</title>
        <authorList>
            <person name="Herrera S."/>
            <person name="Cordes E."/>
        </authorList>
    </citation>
    <scope>NUCLEOTIDE SEQUENCE</scope>
    <source>
        <strain evidence="1">USNM1676648</strain>
        <tissue evidence="1">Polyp</tissue>
    </source>
</reference>
<protein>
    <submittedName>
        <fullName evidence="1">Uncharacterized protein</fullName>
    </submittedName>
</protein>
<dbReference type="Proteomes" id="UP001163046">
    <property type="component" value="Unassembled WGS sequence"/>
</dbReference>
<comment type="caution">
    <text evidence="1">The sequence shown here is derived from an EMBL/GenBank/DDBJ whole genome shotgun (WGS) entry which is preliminary data.</text>
</comment>
<evidence type="ECO:0000313" key="1">
    <source>
        <dbReference type="EMBL" id="KAJ7387527.1"/>
    </source>
</evidence>
<gene>
    <name evidence="1" type="ORF">OS493_000858</name>
</gene>
<organism evidence="1 2">
    <name type="scientific">Desmophyllum pertusum</name>
    <dbReference type="NCBI Taxonomy" id="174260"/>
    <lineage>
        <taxon>Eukaryota</taxon>
        <taxon>Metazoa</taxon>
        <taxon>Cnidaria</taxon>
        <taxon>Anthozoa</taxon>
        <taxon>Hexacorallia</taxon>
        <taxon>Scleractinia</taxon>
        <taxon>Caryophylliina</taxon>
        <taxon>Caryophylliidae</taxon>
        <taxon>Desmophyllum</taxon>
    </lineage>
</organism>
<dbReference type="AlphaFoldDB" id="A0A9W9ZTN4"/>
<name>A0A9W9ZTN4_9CNID</name>
<accession>A0A9W9ZTN4</accession>
<proteinExistence type="predicted"/>
<dbReference type="EMBL" id="MU825873">
    <property type="protein sequence ID" value="KAJ7387527.1"/>
    <property type="molecule type" value="Genomic_DNA"/>
</dbReference>
<evidence type="ECO:0000313" key="2">
    <source>
        <dbReference type="Proteomes" id="UP001163046"/>
    </source>
</evidence>